<dbReference type="AlphaFoldDB" id="A0A9D3ZL17"/>
<dbReference type="OrthoDB" id="1748682at2759"/>
<organism evidence="2 3">
    <name type="scientific">Gossypium stocksii</name>
    <dbReference type="NCBI Taxonomy" id="47602"/>
    <lineage>
        <taxon>Eukaryota</taxon>
        <taxon>Viridiplantae</taxon>
        <taxon>Streptophyta</taxon>
        <taxon>Embryophyta</taxon>
        <taxon>Tracheophyta</taxon>
        <taxon>Spermatophyta</taxon>
        <taxon>Magnoliopsida</taxon>
        <taxon>eudicotyledons</taxon>
        <taxon>Gunneridae</taxon>
        <taxon>Pentapetalae</taxon>
        <taxon>rosids</taxon>
        <taxon>malvids</taxon>
        <taxon>Malvales</taxon>
        <taxon>Malvaceae</taxon>
        <taxon>Malvoideae</taxon>
        <taxon>Gossypium</taxon>
    </lineage>
</organism>
<evidence type="ECO:0000313" key="3">
    <source>
        <dbReference type="Proteomes" id="UP000828251"/>
    </source>
</evidence>
<dbReference type="InterPro" id="IPR029472">
    <property type="entry name" value="Copia-like_N"/>
</dbReference>
<keyword evidence="3" id="KW-1185">Reference proteome</keyword>
<gene>
    <name evidence="2" type="ORF">J1N35_036763</name>
</gene>
<dbReference type="Pfam" id="PF14244">
    <property type="entry name" value="Retrotran_gag_3"/>
    <property type="match status" value="1"/>
</dbReference>
<dbReference type="PANTHER" id="PTHR34222:SF94">
    <property type="entry name" value="CCHC-TYPE DOMAIN-CONTAINING PROTEIN"/>
    <property type="match status" value="1"/>
</dbReference>
<name>A0A9D3ZL17_9ROSI</name>
<feature type="domain" description="Retrotransposon Copia-like N-terminal" evidence="1">
    <location>
        <begin position="25"/>
        <end position="67"/>
    </location>
</feature>
<protein>
    <recommendedName>
        <fullName evidence="1">Retrotransposon Copia-like N-terminal domain-containing protein</fullName>
    </recommendedName>
</protein>
<evidence type="ECO:0000313" key="2">
    <source>
        <dbReference type="EMBL" id="KAH1045979.1"/>
    </source>
</evidence>
<evidence type="ECO:0000259" key="1">
    <source>
        <dbReference type="Pfam" id="PF14244"/>
    </source>
</evidence>
<sequence>MAGDEDTPPKPPLKIDISSPFFLDPQDRSGDFLTPTCLNDDNYDDWVVEIETVLQAQKKFRFFDGTIRGQLRGNILAQDRLPSLYRAYQLAIQDEQVHMVSEVKDEKPAVVGFALRSSGRGCGQIEKVNKSHLLCTHCKKIDHKVSNCFEKIGYSEWWRNE</sequence>
<proteinExistence type="predicted"/>
<dbReference type="PANTHER" id="PTHR34222">
    <property type="entry name" value="GAG_PRE-INTEGRS DOMAIN-CONTAINING PROTEIN"/>
    <property type="match status" value="1"/>
</dbReference>
<accession>A0A9D3ZL17</accession>
<dbReference type="EMBL" id="JAIQCV010000011">
    <property type="protein sequence ID" value="KAH1045979.1"/>
    <property type="molecule type" value="Genomic_DNA"/>
</dbReference>
<comment type="caution">
    <text evidence="2">The sequence shown here is derived from an EMBL/GenBank/DDBJ whole genome shotgun (WGS) entry which is preliminary data.</text>
</comment>
<reference evidence="2 3" key="1">
    <citation type="journal article" date="2021" name="Plant Biotechnol. J.">
        <title>Multi-omics assisted identification of the key and species-specific regulatory components of drought-tolerant mechanisms in Gossypium stocksii.</title>
        <authorList>
            <person name="Yu D."/>
            <person name="Ke L."/>
            <person name="Zhang D."/>
            <person name="Wu Y."/>
            <person name="Sun Y."/>
            <person name="Mei J."/>
            <person name="Sun J."/>
            <person name="Sun Y."/>
        </authorList>
    </citation>
    <scope>NUCLEOTIDE SEQUENCE [LARGE SCALE GENOMIC DNA]</scope>
    <source>
        <strain evidence="3">cv. E1</strain>
        <tissue evidence="2">Leaf</tissue>
    </source>
</reference>
<dbReference type="Proteomes" id="UP000828251">
    <property type="component" value="Unassembled WGS sequence"/>
</dbReference>